<reference evidence="2 3" key="1">
    <citation type="submission" date="2022-09" db="EMBL/GenBank/DDBJ databases">
        <authorList>
            <person name="Palmer J.M."/>
        </authorList>
    </citation>
    <scope>NUCLEOTIDE SEQUENCE [LARGE SCALE GENOMIC DNA]</scope>
    <source>
        <strain evidence="2 3">DSM 7382</strain>
    </source>
</reference>
<dbReference type="EMBL" id="JASBNA010000005">
    <property type="protein sequence ID" value="KAK7691933.1"/>
    <property type="molecule type" value="Genomic_DNA"/>
</dbReference>
<feature type="region of interest" description="Disordered" evidence="1">
    <location>
        <begin position="76"/>
        <end position="102"/>
    </location>
</feature>
<organism evidence="2 3">
    <name type="scientific">Cerrena zonata</name>
    <dbReference type="NCBI Taxonomy" id="2478898"/>
    <lineage>
        <taxon>Eukaryota</taxon>
        <taxon>Fungi</taxon>
        <taxon>Dikarya</taxon>
        <taxon>Basidiomycota</taxon>
        <taxon>Agaricomycotina</taxon>
        <taxon>Agaricomycetes</taxon>
        <taxon>Polyporales</taxon>
        <taxon>Cerrenaceae</taxon>
        <taxon>Cerrena</taxon>
    </lineage>
</organism>
<feature type="region of interest" description="Disordered" evidence="1">
    <location>
        <begin position="36"/>
        <end position="62"/>
    </location>
</feature>
<accession>A0AAW0GEK9</accession>
<evidence type="ECO:0000313" key="2">
    <source>
        <dbReference type="EMBL" id="KAK7691933.1"/>
    </source>
</evidence>
<name>A0AAW0GEK9_9APHY</name>
<protein>
    <submittedName>
        <fullName evidence="2">Uncharacterized protein</fullName>
    </submittedName>
</protein>
<gene>
    <name evidence="2" type="ORF">QCA50_005338</name>
</gene>
<evidence type="ECO:0000256" key="1">
    <source>
        <dbReference type="SAM" id="MobiDB-lite"/>
    </source>
</evidence>
<sequence>MRRITKAKQKYQHSFNDVELFEVCAVGFVLAQSEEYLSQGPRKGRRRTSSMPSPGTCKEKRKFHPQQAMLAVLKPKATYPEDRGKVDSGQFAMPPSGTCKED</sequence>
<dbReference type="Proteomes" id="UP001385951">
    <property type="component" value="Unassembled WGS sequence"/>
</dbReference>
<dbReference type="AlphaFoldDB" id="A0AAW0GEK9"/>
<comment type="caution">
    <text evidence="2">The sequence shown here is derived from an EMBL/GenBank/DDBJ whole genome shotgun (WGS) entry which is preliminary data.</text>
</comment>
<proteinExistence type="predicted"/>
<keyword evidence="3" id="KW-1185">Reference proteome</keyword>
<evidence type="ECO:0000313" key="3">
    <source>
        <dbReference type="Proteomes" id="UP001385951"/>
    </source>
</evidence>